<feature type="domain" description="Desulfoferrodoxin ferrous iron-binding" evidence="6">
    <location>
        <begin position="11"/>
        <end position="124"/>
    </location>
</feature>
<comment type="caution">
    <text evidence="7">The sequence shown here is derived from an EMBL/GenBank/DDBJ whole genome shotgun (WGS) entry which is preliminary data.</text>
</comment>
<dbReference type="SUPFAM" id="SSF49367">
    <property type="entry name" value="Superoxide reductase-like"/>
    <property type="match status" value="1"/>
</dbReference>
<reference evidence="7 8" key="1">
    <citation type="journal article" date="2015" name="Microbiome">
        <title>Genomic resolution of linkages in carbon, nitrogen, and sulfur cycling among widespread estuary sediment bacteria.</title>
        <authorList>
            <person name="Baker B.J."/>
            <person name="Lazar C.S."/>
            <person name="Teske A.P."/>
            <person name="Dick G.J."/>
        </authorList>
    </citation>
    <scope>NUCLEOTIDE SEQUENCE [LARGE SCALE GENOMIC DNA]</scope>
    <source>
        <strain evidence="7">SM23_42</strain>
    </source>
</reference>
<dbReference type="InterPro" id="IPR036073">
    <property type="entry name" value="Desulfoferrodoxin_Fe-bd_dom_sf"/>
</dbReference>
<evidence type="ECO:0000313" key="8">
    <source>
        <dbReference type="Proteomes" id="UP000051373"/>
    </source>
</evidence>
<dbReference type="InterPro" id="IPR051233">
    <property type="entry name" value="Desulfoferrodoxin_SOR"/>
</dbReference>
<organism evidence="7 8">
    <name type="scientific">candidate division WOR_3 bacterium SM23_42</name>
    <dbReference type="NCBI Taxonomy" id="1703779"/>
    <lineage>
        <taxon>Bacteria</taxon>
        <taxon>Bacteria division WOR-3</taxon>
    </lineage>
</organism>
<evidence type="ECO:0000256" key="3">
    <source>
        <dbReference type="ARBA" id="ARBA00022723"/>
    </source>
</evidence>
<keyword evidence="2" id="KW-0813">Transport</keyword>
<accession>A0A0S8FVV2</accession>
<protein>
    <recommendedName>
        <fullName evidence="6">Desulfoferrodoxin ferrous iron-binding domain-containing protein</fullName>
    </recommendedName>
</protein>
<evidence type="ECO:0000256" key="2">
    <source>
        <dbReference type="ARBA" id="ARBA00022448"/>
    </source>
</evidence>
<evidence type="ECO:0000313" key="7">
    <source>
        <dbReference type="EMBL" id="KPK64800.1"/>
    </source>
</evidence>
<evidence type="ECO:0000256" key="1">
    <source>
        <dbReference type="ARBA" id="ARBA00005941"/>
    </source>
</evidence>
<dbReference type="Pfam" id="PF01880">
    <property type="entry name" value="Desulfoferrodox"/>
    <property type="match status" value="1"/>
</dbReference>
<dbReference type="InterPro" id="IPR002742">
    <property type="entry name" value="Desulfoferrodoxin_Fe-bd_dom"/>
</dbReference>
<dbReference type="EMBL" id="LJUJ01000001">
    <property type="protein sequence ID" value="KPK64800.1"/>
    <property type="molecule type" value="Genomic_DNA"/>
</dbReference>
<dbReference type="PATRIC" id="fig|1703779.3.peg.288"/>
<dbReference type="NCBIfam" id="TIGR00332">
    <property type="entry name" value="neela_ferrous"/>
    <property type="match status" value="1"/>
</dbReference>
<keyword evidence="3" id="KW-0479">Metal-binding</keyword>
<sequence length="131" mass="14803">MKEFSSVFQSADWKTEKHVPVIDAPRKIKKGENFTVTMTVGKEVSHPNTTEHHIAWVDAYFHPEGAKFPVHVGRFEFYSHGASTEGPNTSSVYTHPEVTFTFKTEKPGTILAFSHCNVHGLWTNSQELNVE</sequence>
<dbReference type="STRING" id="1703779.AMJ83_01045"/>
<evidence type="ECO:0000259" key="6">
    <source>
        <dbReference type="Pfam" id="PF01880"/>
    </source>
</evidence>
<gene>
    <name evidence="7" type="ORF">AMJ83_01045</name>
</gene>
<keyword evidence="4" id="KW-0249">Electron transport</keyword>
<dbReference type="Proteomes" id="UP000051373">
    <property type="component" value="Unassembled WGS sequence"/>
</dbReference>
<name>A0A0S8FVV2_UNCW3</name>
<evidence type="ECO:0000256" key="5">
    <source>
        <dbReference type="ARBA" id="ARBA00023004"/>
    </source>
</evidence>
<comment type="similarity">
    <text evidence="1">Belongs to the desulfoferrodoxin family.</text>
</comment>
<dbReference type="GO" id="GO:0005506">
    <property type="term" value="F:iron ion binding"/>
    <property type="evidence" value="ECO:0007669"/>
    <property type="project" value="InterPro"/>
</dbReference>
<dbReference type="PANTHER" id="PTHR36541:SF1">
    <property type="entry name" value="SUPEROXIDE REDUCTASE-RELATED"/>
    <property type="match status" value="1"/>
</dbReference>
<dbReference type="CDD" id="cd03172">
    <property type="entry name" value="SORL_classII"/>
    <property type="match status" value="1"/>
</dbReference>
<evidence type="ECO:0000256" key="4">
    <source>
        <dbReference type="ARBA" id="ARBA00022982"/>
    </source>
</evidence>
<keyword evidence="5" id="KW-0408">Iron</keyword>
<dbReference type="AlphaFoldDB" id="A0A0S8FVV2"/>
<dbReference type="Gene3D" id="2.60.40.730">
    <property type="entry name" value="SOR catalytic domain"/>
    <property type="match status" value="1"/>
</dbReference>
<proteinExistence type="inferred from homology"/>
<dbReference type="GO" id="GO:0016491">
    <property type="term" value="F:oxidoreductase activity"/>
    <property type="evidence" value="ECO:0007669"/>
    <property type="project" value="InterPro"/>
</dbReference>
<dbReference type="PANTHER" id="PTHR36541">
    <property type="entry name" value="SUPEROXIDE REDUCTASE-RELATED"/>
    <property type="match status" value="1"/>
</dbReference>